<proteinExistence type="inferred from homology"/>
<dbReference type="Proteomes" id="UP000199208">
    <property type="component" value="Unassembled WGS sequence"/>
</dbReference>
<evidence type="ECO:0000313" key="4">
    <source>
        <dbReference type="Proteomes" id="UP000199208"/>
    </source>
</evidence>
<dbReference type="SUPFAM" id="SSF52980">
    <property type="entry name" value="Restriction endonuclease-like"/>
    <property type="match status" value="1"/>
</dbReference>
<dbReference type="Pfam" id="PF02021">
    <property type="entry name" value="UPF0102"/>
    <property type="match status" value="1"/>
</dbReference>
<organism evidence="3 4">
    <name type="scientific">Acidaminobacter hydrogenoformans DSM 2784</name>
    <dbReference type="NCBI Taxonomy" id="1120920"/>
    <lineage>
        <taxon>Bacteria</taxon>
        <taxon>Bacillati</taxon>
        <taxon>Bacillota</taxon>
        <taxon>Clostridia</taxon>
        <taxon>Peptostreptococcales</taxon>
        <taxon>Acidaminobacteraceae</taxon>
        <taxon>Acidaminobacter</taxon>
    </lineage>
</organism>
<dbReference type="RefSeq" id="WP_207646398.1">
    <property type="nucleotide sequence ID" value="NZ_FMWL01000002.1"/>
</dbReference>
<dbReference type="AlphaFoldDB" id="A0A1G5RSA0"/>
<dbReference type="EMBL" id="FMWL01000002">
    <property type="protein sequence ID" value="SCZ76887.1"/>
    <property type="molecule type" value="Genomic_DNA"/>
</dbReference>
<evidence type="ECO:0000256" key="2">
    <source>
        <dbReference type="HAMAP-Rule" id="MF_00048"/>
    </source>
</evidence>
<dbReference type="InterPro" id="IPR011335">
    <property type="entry name" value="Restrct_endonuc-II-like"/>
</dbReference>
<protein>
    <recommendedName>
        <fullName evidence="2">UPF0102 protein SAMN03080599_00457</fullName>
    </recommendedName>
</protein>
<dbReference type="Gene3D" id="3.40.1350.10">
    <property type="match status" value="1"/>
</dbReference>
<dbReference type="HAMAP" id="MF_00048">
    <property type="entry name" value="UPF0102"/>
    <property type="match status" value="1"/>
</dbReference>
<dbReference type="STRING" id="1120920.SAMN03080599_00457"/>
<keyword evidence="3" id="KW-0540">Nuclease</keyword>
<dbReference type="GO" id="GO:0003676">
    <property type="term" value="F:nucleic acid binding"/>
    <property type="evidence" value="ECO:0007669"/>
    <property type="project" value="InterPro"/>
</dbReference>
<dbReference type="InterPro" id="IPR011856">
    <property type="entry name" value="tRNA_endonuc-like_dom_sf"/>
</dbReference>
<sequence length="119" mass="13585">MKRSNIIGAMGEEKAAAFLAADGHEILCRNFRVPGAEIDLITMKNKILYIIEVKASRTKDEDYELLERVDSRKIMRMKKAAGRYLSEHPVYYTEMRMSFLTIQGVGRPSPLIQFIDGSE</sequence>
<comment type="similarity">
    <text evidence="1 2">Belongs to the UPF0102 family.</text>
</comment>
<keyword evidence="4" id="KW-1185">Reference proteome</keyword>
<evidence type="ECO:0000313" key="3">
    <source>
        <dbReference type="EMBL" id="SCZ76887.1"/>
    </source>
</evidence>
<dbReference type="PANTHER" id="PTHR34039">
    <property type="entry name" value="UPF0102 PROTEIN YRAN"/>
    <property type="match status" value="1"/>
</dbReference>
<name>A0A1G5RSA0_9FIRM</name>
<dbReference type="PANTHER" id="PTHR34039:SF1">
    <property type="entry name" value="UPF0102 PROTEIN YRAN"/>
    <property type="match status" value="1"/>
</dbReference>
<dbReference type="InterPro" id="IPR003509">
    <property type="entry name" value="UPF0102_YraN-like"/>
</dbReference>
<evidence type="ECO:0000256" key="1">
    <source>
        <dbReference type="ARBA" id="ARBA00006738"/>
    </source>
</evidence>
<accession>A0A1G5RSA0</accession>
<keyword evidence="3" id="KW-0255">Endonuclease</keyword>
<reference evidence="3 4" key="1">
    <citation type="submission" date="2016-10" db="EMBL/GenBank/DDBJ databases">
        <authorList>
            <person name="de Groot N.N."/>
        </authorList>
    </citation>
    <scope>NUCLEOTIDE SEQUENCE [LARGE SCALE GENOMIC DNA]</scope>
    <source>
        <strain evidence="3 4">DSM 2784</strain>
    </source>
</reference>
<keyword evidence="3" id="KW-0378">Hydrolase</keyword>
<gene>
    <name evidence="3" type="ORF">SAMN03080599_00457</name>
</gene>
<dbReference type="GO" id="GO:0004519">
    <property type="term" value="F:endonuclease activity"/>
    <property type="evidence" value="ECO:0007669"/>
    <property type="project" value="UniProtKB-KW"/>
</dbReference>